<comment type="caution">
    <text evidence="4">The sequence shown here is derived from an EMBL/GenBank/DDBJ whole genome shotgun (WGS) entry which is preliminary data.</text>
</comment>
<dbReference type="Proteomes" id="UP000004226">
    <property type="component" value="Unassembled WGS sequence"/>
</dbReference>
<accession>D0GJF2</accession>
<name>D0GJF2_9FUSO</name>
<dbReference type="EMBL" id="ADAD01000038">
    <property type="protein sequence ID" value="EEY35774.1"/>
    <property type="molecule type" value="Genomic_DNA"/>
</dbReference>
<dbReference type="PROSITE" id="PS50977">
    <property type="entry name" value="HTH_TETR_2"/>
    <property type="match status" value="1"/>
</dbReference>
<dbReference type="InterPro" id="IPR036271">
    <property type="entry name" value="Tet_transcr_reg_TetR-rel_C_sf"/>
</dbReference>
<evidence type="ECO:0000259" key="3">
    <source>
        <dbReference type="PROSITE" id="PS50977"/>
    </source>
</evidence>
<dbReference type="Gene3D" id="1.10.357.10">
    <property type="entry name" value="Tetracycline Repressor, domain 2"/>
    <property type="match status" value="1"/>
</dbReference>
<feature type="domain" description="HTH tetR-type" evidence="3">
    <location>
        <begin position="5"/>
        <end position="65"/>
    </location>
</feature>
<evidence type="ECO:0000256" key="2">
    <source>
        <dbReference type="PROSITE-ProRule" id="PRU00335"/>
    </source>
</evidence>
<dbReference type="SUPFAM" id="SSF48498">
    <property type="entry name" value="Tetracyclin repressor-like, C-terminal domain"/>
    <property type="match status" value="1"/>
</dbReference>
<gene>
    <name evidence="4" type="ORF">HMPREF0554_2137</name>
</gene>
<dbReference type="InterPro" id="IPR001647">
    <property type="entry name" value="HTH_TetR"/>
</dbReference>
<reference evidence="4 5" key="1">
    <citation type="submission" date="2009-10" db="EMBL/GenBank/DDBJ databases">
        <authorList>
            <person name="Harkins D.M."/>
            <person name="Madupu R."/>
            <person name="Durkin A.S."/>
            <person name="Torralba M."/>
            <person name="Methe B."/>
            <person name="Sutton G.G."/>
            <person name="Strausberg R.L."/>
            <person name="Nelson K.E."/>
        </authorList>
    </citation>
    <scope>NUCLEOTIDE SEQUENCE [LARGE SCALE GENOMIC DNA]</scope>
    <source>
        <strain evidence="4 5">F0264</strain>
    </source>
</reference>
<feature type="DNA-binding region" description="H-T-H motif" evidence="2">
    <location>
        <begin position="28"/>
        <end position="47"/>
    </location>
</feature>
<evidence type="ECO:0000256" key="1">
    <source>
        <dbReference type="ARBA" id="ARBA00023125"/>
    </source>
</evidence>
<dbReference type="RefSeq" id="WP_006806596.1">
    <property type="nucleotide sequence ID" value="NZ_ADAD01000038.1"/>
</dbReference>
<dbReference type="InterPro" id="IPR009057">
    <property type="entry name" value="Homeodomain-like_sf"/>
</dbReference>
<sequence length="190" mass="22109">MPKIKFTKKDIVKATYEIMKNEGIKNISARKIASKFKGSTAPIYANFSTIEELKEEIIKLAEEKLDEYLNGHYSDKWEEDRKILNTAIGFVVFAREEKELYRAIFLDGSKGFKTLFDETIEKLLTKEELLKSFPQLPEEEAKLSVLRLWYFLYGYATLVCTSAILDQTNEAIERRILDIAEHFKQLHGLE</sequence>
<keyword evidence="5" id="KW-1185">Reference proteome</keyword>
<evidence type="ECO:0000313" key="5">
    <source>
        <dbReference type="Proteomes" id="UP000004226"/>
    </source>
</evidence>
<evidence type="ECO:0000313" key="4">
    <source>
        <dbReference type="EMBL" id="EEY35774.1"/>
    </source>
</evidence>
<protein>
    <recommendedName>
        <fullName evidence="3">HTH tetR-type domain-containing protein</fullName>
    </recommendedName>
</protein>
<dbReference type="AlphaFoldDB" id="D0GJF2"/>
<dbReference type="GO" id="GO:0003677">
    <property type="term" value="F:DNA binding"/>
    <property type="evidence" value="ECO:0007669"/>
    <property type="project" value="UniProtKB-UniRule"/>
</dbReference>
<dbReference type="eggNOG" id="COG1309">
    <property type="taxonomic scope" value="Bacteria"/>
</dbReference>
<proteinExistence type="predicted"/>
<organism evidence="4 5">
    <name type="scientific">Pseudoleptotrichia goodfellowii F0264</name>
    <dbReference type="NCBI Taxonomy" id="596323"/>
    <lineage>
        <taxon>Bacteria</taxon>
        <taxon>Fusobacteriati</taxon>
        <taxon>Fusobacteriota</taxon>
        <taxon>Fusobacteriia</taxon>
        <taxon>Fusobacteriales</taxon>
        <taxon>Leptotrichiaceae</taxon>
        <taxon>Pseudoleptotrichia</taxon>
    </lineage>
</organism>
<dbReference type="SUPFAM" id="SSF46689">
    <property type="entry name" value="Homeodomain-like"/>
    <property type="match status" value="1"/>
</dbReference>
<keyword evidence="1 2" id="KW-0238">DNA-binding</keyword>